<dbReference type="Proteomes" id="UP001153954">
    <property type="component" value="Unassembled WGS sequence"/>
</dbReference>
<feature type="region of interest" description="Disordered" evidence="1">
    <location>
        <begin position="40"/>
        <end position="77"/>
    </location>
</feature>
<evidence type="ECO:0008006" key="6">
    <source>
        <dbReference type="Google" id="ProtNLM"/>
    </source>
</evidence>
<feature type="domain" description="Mutator-like transposase" evidence="3">
    <location>
        <begin position="86"/>
        <end position="446"/>
    </location>
</feature>
<comment type="caution">
    <text evidence="4">The sequence shown here is derived from an EMBL/GenBank/DDBJ whole genome shotgun (WGS) entry which is preliminary data.</text>
</comment>
<gene>
    <name evidence="4" type="ORF">EEDITHA_LOCUS13769</name>
</gene>
<evidence type="ECO:0000256" key="1">
    <source>
        <dbReference type="SAM" id="MobiDB-lite"/>
    </source>
</evidence>
<dbReference type="InterPro" id="IPR011604">
    <property type="entry name" value="PDDEXK-like_dom_sf"/>
</dbReference>
<protein>
    <recommendedName>
        <fullName evidence="6">YqaJ viral recombinase domain-containing protein</fullName>
    </recommendedName>
</protein>
<proteinExistence type="predicted"/>
<dbReference type="Pfam" id="PF20700">
    <property type="entry name" value="Mutator"/>
    <property type="match status" value="1"/>
</dbReference>
<feature type="domain" description="YqaJ viral recombinase" evidence="2">
    <location>
        <begin position="630"/>
        <end position="777"/>
    </location>
</feature>
<evidence type="ECO:0000259" key="2">
    <source>
        <dbReference type="Pfam" id="PF09588"/>
    </source>
</evidence>
<dbReference type="AlphaFoldDB" id="A0AAU9UFZ7"/>
<evidence type="ECO:0000313" key="5">
    <source>
        <dbReference type="Proteomes" id="UP001153954"/>
    </source>
</evidence>
<dbReference type="GO" id="GO:0006281">
    <property type="term" value="P:DNA repair"/>
    <property type="evidence" value="ECO:0007669"/>
    <property type="project" value="UniProtKB-ARBA"/>
</dbReference>
<dbReference type="SUPFAM" id="SSF52980">
    <property type="entry name" value="Restriction endonuclease-like"/>
    <property type="match status" value="1"/>
</dbReference>
<dbReference type="InterPro" id="IPR051703">
    <property type="entry name" value="NF-kappa-B_Signaling_Reg"/>
</dbReference>
<dbReference type="CDD" id="cd22343">
    <property type="entry name" value="PDDEXK_lambda_exonuclease-like"/>
    <property type="match status" value="1"/>
</dbReference>
<evidence type="ECO:0000259" key="3">
    <source>
        <dbReference type="Pfam" id="PF20700"/>
    </source>
</evidence>
<name>A0AAU9UFZ7_EUPED</name>
<reference evidence="4" key="1">
    <citation type="submission" date="2022-03" db="EMBL/GenBank/DDBJ databases">
        <authorList>
            <person name="Tunstrom K."/>
        </authorList>
    </citation>
    <scope>NUCLEOTIDE SEQUENCE</scope>
</reference>
<dbReference type="EMBL" id="CAKOGL010000020">
    <property type="protein sequence ID" value="CAH2098674.1"/>
    <property type="molecule type" value="Genomic_DNA"/>
</dbReference>
<organism evidence="4 5">
    <name type="scientific">Euphydryas editha</name>
    <name type="common">Edith's checkerspot</name>
    <dbReference type="NCBI Taxonomy" id="104508"/>
    <lineage>
        <taxon>Eukaryota</taxon>
        <taxon>Metazoa</taxon>
        <taxon>Ecdysozoa</taxon>
        <taxon>Arthropoda</taxon>
        <taxon>Hexapoda</taxon>
        <taxon>Insecta</taxon>
        <taxon>Pterygota</taxon>
        <taxon>Neoptera</taxon>
        <taxon>Endopterygota</taxon>
        <taxon>Lepidoptera</taxon>
        <taxon>Glossata</taxon>
        <taxon>Ditrysia</taxon>
        <taxon>Papilionoidea</taxon>
        <taxon>Nymphalidae</taxon>
        <taxon>Nymphalinae</taxon>
        <taxon>Euphydryas</taxon>
    </lineage>
</organism>
<keyword evidence="5" id="KW-1185">Reference proteome</keyword>
<accession>A0AAU9UFZ7</accession>
<dbReference type="InterPro" id="IPR019080">
    <property type="entry name" value="YqaJ_viral_recombinase"/>
</dbReference>
<dbReference type="InterPro" id="IPR049012">
    <property type="entry name" value="Mutator_transp_dom"/>
</dbReference>
<dbReference type="InterPro" id="IPR011335">
    <property type="entry name" value="Restrct_endonuc-II-like"/>
</dbReference>
<evidence type="ECO:0000313" key="4">
    <source>
        <dbReference type="EMBL" id="CAH2098674.1"/>
    </source>
</evidence>
<dbReference type="Gene3D" id="3.90.320.10">
    <property type="match status" value="1"/>
</dbReference>
<dbReference type="PANTHER" id="PTHR46609:SF8">
    <property type="entry name" value="YQAJ VIRAL RECOMBINASE DOMAIN-CONTAINING PROTEIN"/>
    <property type="match status" value="1"/>
</dbReference>
<dbReference type="Pfam" id="PF09588">
    <property type="entry name" value="YqaJ"/>
    <property type="match status" value="1"/>
</dbReference>
<sequence length="840" mass="94985">MRKRALFSIAQAPIEEASVTFFAVFRFRVMRNRLSQVEEDSTLRKNAAPSTSDAMGTDDAPDTYDAPTTNEKSDSTTEINDYIVDGRRIIDFQYFWSQLMNISEHSEKFGCKLNYLKIEKEKQMGLISKFDLKCMMCGSKFVLKTSETATTEESRLDLNAGAVSGAIITGIGLSNLNEITASMDLPTMPFRLYSQTHDAISKMWKTAAELTMLNAAKQEIEAATLRGDVSNSGIAMIPVEADACWGKRSYKNNYSALSGVAAIIGEHTGKVLHIGVRNKYCVICARAIKKGLPAKAHNCTKNHSGSSTSMEQAILVEGFKNSIKDRNLIYKTLIADGDSSTYKSILESRPYPDIPIQKIECTNHLLRNYNGKNLTLQKDTAIPLNERKLLNMDRLKRLRTAVRAAIRYRQQDDGSDSNKIENLQKDIINSPLHIFGDHLECQSYYCTDERKKEPNIVPLIPTLLLKLKKNASQLAYNSRSLLHCYTNNRAEQFNSIVAKMVGGKRVNFSLKDSYTTRCYAAVVSFNTGKPQYTFYKSICHASPGKSLKSLEARRYVKNTREVMARRGSARKKLSYNPVDAHYGNECQRPDMDAADFEKGKQLFLKNLQEQASNRHEIERATILQAESSLWLELRRCILTASFFGKVCKRRANQNSAPLVKSILYSYNLDHITAIKHGRDNEPKALAQLSVQENILIEKCGLFIDEEYCYLGATPDGLCSEGLVEVKCPSSIFGIDPDTAIHAKKLKCFKLNSRSQVEINQNHHWYYQVQGQLHIAKKNLCLFAVWTGPDFPLKVVRVVKDEVFWQEKMLPKLTQFYQNCVLPEIIDPRKARSMPLRQISI</sequence>
<dbReference type="PANTHER" id="PTHR46609">
    <property type="entry name" value="EXONUCLEASE, PHAGE-TYPE/RECB, C-TERMINAL DOMAIN-CONTAINING PROTEIN"/>
    <property type="match status" value="1"/>
</dbReference>